<dbReference type="EMBL" id="CP059472">
    <property type="protein sequence ID" value="QMS97620.1"/>
    <property type="molecule type" value="Genomic_DNA"/>
</dbReference>
<dbReference type="Proteomes" id="UP000539710">
    <property type="component" value="Unassembled WGS sequence"/>
</dbReference>
<reference evidence="3 4" key="1">
    <citation type="submission" date="2020-07" db="EMBL/GenBank/DDBJ databases">
        <title>Chryseobacterium sp.cx-624.</title>
        <authorList>
            <person name="Yang C."/>
        </authorList>
    </citation>
    <scope>NUCLEOTIDE SEQUENCE [LARGE SCALE GENOMIC DNA]</scope>
    <source>
        <strain evidence="3">Cx-624</strain>
        <strain evidence="4">cx-624</strain>
    </source>
</reference>
<evidence type="ECO:0000313" key="3">
    <source>
        <dbReference type="EMBL" id="QMS97620.1"/>
    </source>
</evidence>
<reference evidence="5" key="2">
    <citation type="submission" date="2020-07" db="EMBL/GenBank/DDBJ databases">
        <title>Flavobacterium sp. xlx-214.</title>
        <authorList>
            <person name="Yang C."/>
        </authorList>
    </citation>
    <scope>NUCLEOTIDE SEQUENCE [LARGE SCALE GENOMIC DNA]</scope>
    <source>
        <strain evidence="5">CX-624</strain>
    </source>
</reference>
<proteinExistence type="predicted"/>
<dbReference type="Proteomes" id="UP000515349">
    <property type="component" value="Chromosome"/>
</dbReference>
<dbReference type="RefSeq" id="WP_181887144.1">
    <property type="nucleotide sequence ID" value="NZ_CP059472.1"/>
</dbReference>
<gene>
    <name evidence="3" type="ORF">H1R16_07750</name>
    <name evidence="2" type="ORF">H2507_07690</name>
</gene>
<keyword evidence="5" id="KW-1185">Reference proteome</keyword>
<protein>
    <submittedName>
        <fullName evidence="3">Uncharacterized protein</fullName>
    </submittedName>
</protein>
<dbReference type="KEGG" id="cbau:H1R16_07750"/>
<organism evidence="3 4">
    <name type="scientific">Marnyiella aurantia</name>
    <dbReference type="NCBI Taxonomy" id="2758037"/>
    <lineage>
        <taxon>Bacteria</taxon>
        <taxon>Pseudomonadati</taxon>
        <taxon>Bacteroidota</taxon>
        <taxon>Flavobacteriia</taxon>
        <taxon>Flavobacteriales</taxon>
        <taxon>Weeksellaceae</taxon>
        <taxon>Marnyiella</taxon>
    </lineage>
</organism>
<evidence type="ECO:0000313" key="4">
    <source>
        <dbReference type="Proteomes" id="UP000515349"/>
    </source>
</evidence>
<accession>A0A7D7LNF6</accession>
<evidence type="ECO:0000256" key="1">
    <source>
        <dbReference type="SAM" id="MobiDB-lite"/>
    </source>
</evidence>
<reference evidence="2" key="3">
    <citation type="submission" date="2020-07" db="EMBL/GenBank/DDBJ databases">
        <authorList>
            <person name="Yang C."/>
        </authorList>
    </citation>
    <scope>NUCLEOTIDE SEQUENCE</scope>
    <source>
        <strain evidence="2">Cx-624</strain>
    </source>
</reference>
<feature type="region of interest" description="Disordered" evidence="1">
    <location>
        <begin position="69"/>
        <end position="114"/>
    </location>
</feature>
<evidence type="ECO:0000313" key="5">
    <source>
        <dbReference type="Proteomes" id="UP000539710"/>
    </source>
</evidence>
<dbReference type="AlphaFoldDB" id="A0A7D7LNF6"/>
<feature type="compositionally biased region" description="Basic and acidic residues" evidence="1">
    <location>
        <begin position="72"/>
        <end position="82"/>
    </location>
</feature>
<dbReference type="EMBL" id="JACEUX010000002">
    <property type="protein sequence ID" value="MBA5247046.1"/>
    <property type="molecule type" value="Genomic_DNA"/>
</dbReference>
<evidence type="ECO:0000313" key="2">
    <source>
        <dbReference type="EMBL" id="MBA5247046.1"/>
    </source>
</evidence>
<name>A0A7D7LNF6_9FLAO</name>
<sequence>MKSVIFILMILTVNGCSDKKSVKAAPAVREEVPADYDTIAIDSFSAGAVSAAVEAKIRQRAVRYNDSLARLQKKEENPKNNDSEDVSDESLQNKTASEKKKTISKAPHTSQQNP</sequence>